<evidence type="ECO:0000313" key="2">
    <source>
        <dbReference type="Proteomes" id="UP001204524"/>
    </source>
</evidence>
<proteinExistence type="predicted"/>
<comment type="caution">
    <text evidence="1">The sequence shown here is derived from an EMBL/GenBank/DDBJ whole genome shotgun (WGS) entry which is preliminary data.</text>
</comment>
<keyword evidence="2" id="KW-1185">Reference proteome</keyword>
<evidence type="ECO:0008006" key="3">
    <source>
        <dbReference type="Google" id="ProtNLM"/>
    </source>
</evidence>
<dbReference type="RefSeq" id="WP_254179593.1">
    <property type="nucleotide sequence ID" value="NZ_JANARS010000001.1"/>
</dbReference>
<dbReference type="Proteomes" id="UP001204524">
    <property type="component" value="Unassembled WGS sequence"/>
</dbReference>
<reference evidence="1 2" key="1">
    <citation type="submission" date="2022-06" db="EMBL/GenBank/DDBJ databases">
        <authorList>
            <person name="So Y."/>
        </authorList>
    </citation>
    <scope>NUCLEOTIDE SEQUENCE [LARGE SCALE GENOMIC DNA]</scope>
    <source>
        <strain evidence="1 2">STR3</strain>
    </source>
</reference>
<sequence>MDLREEADDLAELVGLTRAEVDAHFRVRTVPKGSKPRDFEEFAALPPGHFDPRVLQQATWWVDVLRKPHRITDRDDFPDAHLLAVIAMLRQDGWRWAEGTEAQWLVRGLAASLGDPPEGLLDGTPLMKALLTEARDRGLRVSNHD</sequence>
<organism evidence="1 2">
    <name type="scientific">Nocardioides pinisoli</name>
    <dbReference type="NCBI Taxonomy" id="2950279"/>
    <lineage>
        <taxon>Bacteria</taxon>
        <taxon>Bacillati</taxon>
        <taxon>Actinomycetota</taxon>
        <taxon>Actinomycetes</taxon>
        <taxon>Propionibacteriales</taxon>
        <taxon>Nocardioidaceae</taxon>
        <taxon>Nocardioides</taxon>
    </lineage>
</organism>
<name>A0ABT1KRJ2_9ACTN</name>
<protein>
    <recommendedName>
        <fullName evidence="3">Transposase</fullName>
    </recommendedName>
</protein>
<gene>
    <name evidence="1" type="ORF">NCI01_00930</name>
</gene>
<evidence type="ECO:0000313" key="1">
    <source>
        <dbReference type="EMBL" id="MCP3420349.1"/>
    </source>
</evidence>
<dbReference type="EMBL" id="JANARS010000001">
    <property type="protein sequence ID" value="MCP3420349.1"/>
    <property type="molecule type" value="Genomic_DNA"/>
</dbReference>
<accession>A0ABT1KRJ2</accession>